<evidence type="ECO:0000256" key="4">
    <source>
        <dbReference type="ARBA" id="ARBA00022840"/>
    </source>
</evidence>
<dbReference type="InterPro" id="IPR050319">
    <property type="entry name" value="ABC_transp_ATP-bind"/>
</dbReference>
<gene>
    <name evidence="6" type="ORF">SAMN05421848_0201</name>
</gene>
<dbReference type="PROSITE" id="PS00211">
    <property type="entry name" value="ABC_TRANSPORTER_1"/>
    <property type="match status" value="2"/>
</dbReference>
<dbReference type="PANTHER" id="PTHR43776:SF7">
    <property type="entry name" value="D,D-DIPEPTIDE TRANSPORT ATP-BINDING PROTEIN DDPF-RELATED"/>
    <property type="match status" value="1"/>
</dbReference>
<evidence type="ECO:0000259" key="5">
    <source>
        <dbReference type="PROSITE" id="PS50893"/>
    </source>
</evidence>
<comment type="similarity">
    <text evidence="1">Belongs to the ABC transporter superfamily.</text>
</comment>
<evidence type="ECO:0000313" key="6">
    <source>
        <dbReference type="EMBL" id="SFC00717.1"/>
    </source>
</evidence>
<dbReference type="GO" id="GO:0016887">
    <property type="term" value="F:ATP hydrolysis activity"/>
    <property type="evidence" value="ECO:0007669"/>
    <property type="project" value="InterPro"/>
</dbReference>
<evidence type="ECO:0000256" key="1">
    <source>
        <dbReference type="ARBA" id="ARBA00005417"/>
    </source>
</evidence>
<dbReference type="InterPro" id="IPR017871">
    <property type="entry name" value="ABC_transporter-like_CS"/>
</dbReference>
<reference evidence="7" key="1">
    <citation type="submission" date="2016-10" db="EMBL/GenBank/DDBJ databases">
        <authorList>
            <person name="Varghese N."/>
            <person name="Submissions S."/>
        </authorList>
    </citation>
    <scope>NUCLEOTIDE SEQUENCE [LARGE SCALE GENOMIC DNA]</scope>
    <source>
        <strain evidence="7">DSM 23439</strain>
    </source>
</reference>
<dbReference type="OrthoDB" id="9784450at2"/>
<keyword evidence="3" id="KW-0547">Nucleotide-binding</keyword>
<dbReference type="SUPFAM" id="SSF52540">
    <property type="entry name" value="P-loop containing nucleoside triphosphate hydrolases"/>
    <property type="match status" value="2"/>
</dbReference>
<evidence type="ECO:0000256" key="3">
    <source>
        <dbReference type="ARBA" id="ARBA00022741"/>
    </source>
</evidence>
<dbReference type="PANTHER" id="PTHR43776">
    <property type="entry name" value="TRANSPORT ATP-BINDING PROTEIN"/>
    <property type="match status" value="1"/>
</dbReference>
<dbReference type="InterPro" id="IPR003439">
    <property type="entry name" value="ABC_transporter-like_ATP-bd"/>
</dbReference>
<dbReference type="RefSeq" id="WP_090129943.1">
    <property type="nucleotide sequence ID" value="NZ_FOLY01000001.1"/>
</dbReference>
<dbReference type="CDD" id="cd03257">
    <property type="entry name" value="ABC_NikE_OppD_transporters"/>
    <property type="match status" value="2"/>
</dbReference>
<dbReference type="AlphaFoldDB" id="A0A1I1FMR4"/>
<dbReference type="Gene3D" id="3.40.50.300">
    <property type="entry name" value="P-loop containing nucleotide triphosphate hydrolases"/>
    <property type="match status" value="2"/>
</dbReference>
<evidence type="ECO:0000256" key="2">
    <source>
        <dbReference type="ARBA" id="ARBA00022448"/>
    </source>
</evidence>
<keyword evidence="7" id="KW-1185">Reference proteome</keyword>
<dbReference type="Pfam" id="PF00005">
    <property type="entry name" value="ABC_tran"/>
    <property type="match status" value="2"/>
</dbReference>
<feature type="domain" description="ABC transporter" evidence="5">
    <location>
        <begin position="274"/>
        <end position="524"/>
    </location>
</feature>
<dbReference type="EMBL" id="FOLY01000001">
    <property type="protein sequence ID" value="SFC00717.1"/>
    <property type="molecule type" value="Genomic_DNA"/>
</dbReference>
<evidence type="ECO:0000313" key="7">
    <source>
        <dbReference type="Proteomes" id="UP000199046"/>
    </source>
</evidence>
<dbReference type="PROSITE" id="PS50893">
    <property type="entry name" value="ABC_TRANSPORTER_2"/>
    <property type="match status" value="2"/>
</dbReference>
<keyword evidence="2" id="KW-0813">Transport</keyword>
<dbReference type="NCBIfam" id="NF008453">
    <property type="entry name" value="PRK11308.1"/>
    <property type="match status" value="2"/>
</dbReference>
<dbReference type="STRING" id="402385.SAMN05421848_0201"/>
<dbReference type="Proteomes" id="UP000199046">
    <property type="component" value="Unassembled WGS sequence"/>
</dbReference>
<keyword evidence="4 6" id="KW-0067">ATP-binding</keyword>
<accession>A0A1I1FMR4</accession>
<dbReference type="GO" id="GO:0005524">
    <property type="term" value="F:ATP binding"/>
    <property type="evidence" value="ECO:0007669"/>
    <property type="project" value="UniProtKB-KW"/>
</dbReference>
<name>A0A1I1FMR4_9GAMM</name>
<dbReference type="InterPro" id="IPR027417">
    <property type="entry name" value="P-loop_NTPase"/>
</dbReference>
<organism evidence="6 7">
    <name type="scientific">Kushneria avicenniae</name>
    <dbReference type="NCBI Taxonomy" id="402385"/>
    <lineage>
        <taxon>Bacteria</taxon>
        <taxon>Pseudomonadati</taxon>
        <taxon>Pseudomonadota</taxon>
        <taxon>Gammaproteobacteria</taxon>
        <taxon>Oceanospirillales</taxon>
        <taxon>Halomonadaceae</taxon>
        <taxon>Kushneria</taxon>
    </lineage>
</organism>
<dbReference type="GO" id="GO:0055085">
    <property type="term" value="P:transmembrane transport"/>
    <property type="evidence" value="ECO:0007669"/>
    <property type="project" value="UniProtKB-ARBA"/>
</dbReference>
<protein>
    <submittedName>
        <fullName evidence="6">Microcin C transport system ATP-binding protein</fullName>
    </submittedName>
</protein>
<proteinExistence type="inferred from homology"/>
<feature type="domain" description="ABC transporter" evidence="5">
    <location>
        <begin position="10"/>
        <end position="255"/>
    </location>
</feature>
<dbReference type="SMART" id="SM00382">
    <property type="entry name" value="AAA"/>
    <property type="match status" value="2"/>
</dbReference>
<dbReference type="InterPro" id="IPR003593">
    <property type="entry name" value="AAA+_ATPase"/>
</dbReference>
<sequence length="532" mass="58809">MTHASGRPVFSLEKLRVLAGDIPLVHGVSLTVAAGETLALVGESGSGKTMTAMAALDLVPPGIRVEGRRTLGDTSLETLSPRDWEDLHGGRVGVVFQEPMSALNPLHRIGRQIGEAITLHQPLRGRALRKRALELMQQVRLPRPEQLIDAWPHELSGGQRQRVVIAMAIANRPELLIADEPTTALDVTVARDILLLLKELADSLGMAMLLITHDLNLVRRWADRVCVLHRGRVQETGNTDEVLVRPTSIHTRALIDAEPEGTPAPVLAQAPEVLSTRDLSVAFQRPKALFRPRPSPFVALHPVSLTLRQGETLGIVGESGSGKSTLAQALLRLVASTGEIRLGDTRLDQLGGRALRSERRHVQIVFQDPFGALSPRMTIEDIVSEGLRFHFPELDRDALRDQVARTLSSVGISLDALARYPHEFSGGQRARIALARALILQPRILVLDEPTSSLDRTVQRQLIELLRTLQQERQISYLFISHDLAVVRAMAHRLMVLKEGELIEQGSTREVIEQPRHVYTRQLIEAAFYRSS</sequence>